<dbReference type="PANTHER" id="PTHR23427:SF2">
    <property type="entry name" value="SURFEIT LOCUS PROTEIN 1"/>
    <property type="match status" value="1"/>
</dbReference>
<dbReference type="AlphaFoldDB" id="A0A7M7PLD0"/>
<evidence type="ECO:0000256" key="2">
    <source>
        <dbReference type="ARBA" id="ARBA00007165"/>
    </source>
</evidence>
<dbReference type="PROSITE" id="PS50895">
    <property type="entry name" value="SURF1"/>
    <property type="match status" value="1"/>
</dbReference>
<sequence>MMNRFRVRGMNSATRTYLFQRMLVLKNVLSQKPPLGQRLSSTQANGEGGSSLMSNLLLVIPVAAFGLGTWQVQRRKWKLGLIKDLQERSNAPPVPLPLEASELNELEYKKVRVRGSFDHSREMYILPRSLLQADEGSHSGSMMAGGQTGVHVVTPFHCSDLGVDILVNRGWVTRKSQDPQKRLSGQQTGEVDLVGCVRLTEKRAQFMPNNDEVKNRWHYRDLEAMSRVAKTLPIMIDADRGSTVPGGPVGGQTRISLRNEHMQYILTWYSLSLFTSLMWYYGVYKKRMVPPRI</sequence>
<comment type="function">
    <text evidence="6">Probably involved in the biogenesis of the COX complex.</text>
</comment>
<comment type="similarity">
    <text evidence="2 6">Belongs to the SURF1 family.</text>
</comment>
<dbReference type="PANTHER" id="PTHR23427">
    <property type="entry name" value="SURFEIT LOCUS PROTEIN"/>
    <property type="match status" value="1"/>
</dbReference>
<dbReference type="OrthoDB" id="10040024at2759"/>
<dbReference type="InParanoid" id="A0A7M7PLD0"/>
<dbReference type="CDD" id="cd06662">
    <property type="entry name" value="SURF1"/>
    <property type="match status" value="1"/>
</dbReference>
<comment type="caution">
    <text evidence="6">Lacks conserved residue(s) required for the propagation of feature annotation.</text>
</comment>
<keyword evidence="6" id="KW-0496">Mitochondrion</keyword>
<dbReference type="GO" id="GO:0033617">
    <property type="term" value="P:mitochondrial respiratory chain complex IV assembly"/>
    <property type="evidence" value="ECO:0000318"/>
    <property type="project" value="GO_Central"/>
</dbReference>
<dbReference type="Proteomes" id="UP000007110">
    <property type="component" value="Unassembled WGS sequence"/>
</dbReference>
<evidence type="ECO:0000256" key="3">
    <source>
        <dbReference type="ARBA" id="ARBA00022692"/>
    </source>
</evidence>
<dbReference type="InterPro" id="IPR002994">
    <property type="entry name" value="Surf1/Shy1"/>
</dbReference>
<evidence type="ECO:0000256" key="4">
    <source>
        <dbReference type="ARBA" id="ARBA00022989"/>
    </source>
</evidence>
<evidence type="ECO:0000256" key="1">
    <source>
        <dbReference type="ARBA" id="ARBA00004370"/>
    </source>
</evidence>
<evidence type="ECO:0000256" key="6">
    <source>
        <dbReference type="RuleBase" id="RU363076"/>
    </source>
</evidence>
<dbReference type="InterPro" id="IPR045214">
    <property type="entry name" value="Surf1/Surf4"/>
</dbReference>
<evidence type="ECO:0000256" key="5">
    <source>
        <dbReference type="ARBA" id="ARBA00023136"/>
    </source>
</evidence>
<dbReference type="EnsemblMetazoa" id="XM_030997586">
    <property type="protein sequence ID" value="XP_030853446"/>
    <property type="gene ID" value="LOC592318"/>
</dbReference>
<name>A0A7M7PLD0_STRPU</name>
<reference evidence="8" key="1">
    <citation type="submission" date="2015-02" db="EMBL/GenBank/DDBJ databases">
        <title>Genome sequencing for Strongylocentrotus purpuratus.</title>
        <authorList>
            <person name="Murali S."/>
            <person name="Liu Y."/>
            <person name="Vee V."/>
            <person name="English A."/>
            <person name="Wang M."/>
            <person name="Skinner E."/>
            <person name="Han Y."/>
            <person name="Muzny D.M."/>
            <person name="Worley K.C."/>
            <person name="Gibbs R.A."/>
        </authorList>
    </citation>
    <scope>NUCLEOTIDE SEQUENCE</scope>
</reference>
<dbReference type="RefSeq" id="XP_030853446.1">
    <property type="nucleotide sequence ID" value="XM_030997586.1"/>
</dbReference>
<dbReference type="OMA" id="WYSRDVA"/>
<keyword evidence="8" id="KW-1185">Reference proteome</keyword>
<proteinExistence type="inferred from homology"/>
<comment type="subcellular location">
    <subcellularLocation>
        <location evidence="1">Membrane</location>
    </subcellularLocation>
    <subcellularLocation>
        <location evidence="6">Mitochondrion inner membrane</location>
        <topology evidence="6">Multi-pass membrane protein</topology>
    </subcellularLocation>
</comment>
<keyword evidence="5 6" id="KW-0472">Membrane</keyword>
<dbReference type="GeneID" id="592318"/>
<feature type="transmembrane region" description="Helical" evidence="6">
    <location>
        <begin position="264"/>
        <end position="282"/>
    </location>
</feature>
<evidence type="ECO:0000313" key="7">
    <source>
        <dbReference type="EnsemblMetazoa" id="XP_030853446"/>
    </source>
</evidence>
<protein>
    <recommendedName>
        <fullName evidence="6">SURF1-like protein</fullName>
    </recommendedName>
</protein>
<keyword evidence="6" id="KW-0999">Mitochondrion inner membrane</keyword>
<dbReference type="Pfam" id="PF02104">
    <property type="entry name" value="SURF1"/>
    <property type="match status" value="1"/>
</dbReference>
<keyword evidence="4 6" id="KW-1133">Transmembrane helix</keyword>
<organism evidence="7 8">
    <name type="scientific">Strongylocentrotus purpuratus</name>
    <name type="common">Purple sea urchin</name>
    <dbReference type="NCBI Taxonomy" id="7668"/>
    <lineage>
        <taxon>Eukaryota</taxon>
        <taxon>Metazoa</taxon>
        <taxon>Echinodermata</taxon>
        <taxon>Eleutherozoa</taxon>
        <taxon>Echinozoa</taxon>
        <taxon>Echinoidea</taxon>
        <taxon>Euechinoidea</taxon>
        <taxon>Echinacea</taxon>
        <taxon>Camarodonta</taxon>
        <taxon>Echinidea</taxon>
        <taxon>Strongylocentrotidae</taxon>
        <taxon>Strongylocentrotus</taxon>
    </lineage>
</organism>
<dbReference type="KEGG" id="spu:592318"/>
<keyword evidence="3 6" id="KW-0812">Transmembrane</keyword>
<dbReference type="GO" id="GO:0005743">
    <property type="term" value="C:mitochondrial inner membrane"/>
    <property type="evidence" value="ECO:0007669"/>
    <property type="project" value="UniProtKB-SubCell"/>
</dbReference>
<evidence type="ECO:0000313" key="8">
    <source>
        <dbReference type="Proteomes" id="UP000007110"/>
    </source>
</evidence>
<reference evidence="7" key="2">
    <citation type="submission" date="2021-01" db="UniProtKB">
        <authorList>
            <consortium name="EnsemblMetazoa"/>
        </authorList>
    </citation>
    <scope>IDENTIFICATION</scope>
</reference>
<dbReference type="GO" id="GO:0005739">
    <property type="term" value="C:mitochondrion"/>
    <property type="evidence" value="ECO:0000318"/>
    <property type="project" value="GO_Central"/>
</dbReference>
<accession>A0A7M7PLD0</accession>